<organism evidence="1 2">
    <name type="scientific">Dreissena polymorpha</name>
    <name type="common">Zebra mussel</name>
    <name type="synonym">Mytilus polymorpha</name>
    <dbReference type="NCBI Taxonomy" id="45954"/>
    <lineage>
        <taxon>Eukaryota</taxon>
        <taxon>Metazoa</taxon>
        <taxon>Spiralia</taxon>
        <taxon>Lophotrochozoa</taxon>
        <taxon>Mollusca</taxon>
        <taxon>Bivalvia</taxon>
        <taxon>Autobranchia</taxon>
        <taxon>Heteroconchia</taxon>
        <taxon>Euheterodonta</taxon>
        <taxon>Imparidentia</taxon>
        <taxon>Neoheterodontei</taxon>
        <taxon>Myida</taxon>
        <taxon>Dreissenoidea</taxon>
        <taxon>Dreissenidae</taxon>
        <taxon>Dreissena</taxon>
    </lineage>
</organism>
<proteinExistence type="predicted"/>
<reference evidence="1" key="2">
    <citation type="submission" date="2020-11" db="EMBL/GenBank/DDBJ databases">
        <authorList>
            <person name="McCartney M.A."/>
            <person name="Auch B."/>
            <person name="Kono T."/>
            <person name="Mallez S."/>
            <person name="Becker A."/>
            <person name="Gohl D.M."/>
            <person name="Silverstein K.A.T."/>
            <person name="Koren S."/>
            <person name="Bechman K.B."/>
            <person name="Herman A."/>
            <person name="Abrahante J.E."/>
            <person name="Garbe J."/>
        </authorList>
    </citation>
    <scope>NUCLEOTIDE SEQUENCE</scope>
    <source>
        <strain evidence="1">Duluth1</strain>
        <tissue evidence="1">Whole animal</tissue>
    </source>
</reference>
<keyword evidence="2" id="KW-1185">Reference proteome</keyword>
<comment type="caution">
    <text evidence="1">The sequence shown here is derived from an EMBL/GenBank/DDBJ whole genome shotgun (WGS) entry which is preliminary data.</text>
</comment>
<dbReference type="Proteomes" id="UP000828390">
    <property type="component" value="Unassembled WGS sequence"/>
</dbReference>
<protein>
    <submittedName>
        <fullName evidence="1">Uncharacterized protein</fullName>
    </submittedName>
</protein>
<dbReference type="EMBL" id="JAIWYP010000004">
    <property type="protein sequence ID" value="KAH3837199.1"/>
    <property type="molecule type" value="Genomic_DNA"/>
</dbReference>
<accession>A0A9D4KD33</accession>
<evidence type="ECO:0000313" key="2">
    <source>
        <dbReference type="Proteomes" id="UP000828390"/>
    </source>
</evidence>
<reference evidence="1" key="1">
    <citation type="journal article" date="2019" name="bioRxiv">
        <title>The Genome of the Zebra Mussel, Dreissena polymorpha: A Resource for Invasive Species Research.</title>
        <authorList>
            <person name="McCartney M.A."/>
            <person name="Auch B."/>
            <person name="Kono T."/>
            <person name="Mallez S."/>
            <person name="Zhang Y."/>
            <person name="Obille A."/>
            <person name="Becker A."/>
            <person name="Abrahante J.E."/>
            <person name="Garbe J."/>
            <person name="Badalamenti J.P."/>
            <person name="Herman A."/>
            <person name="Mangelson H."/>
            <person name="Liachko I."/>
            <person name="Sullivan S."/>
            <person name="Sone E.D."/>
            <person name="Koren S."/>
            <person name="Silverstein K.A.T."/>
            <person name="Beckman K.B."/>
            <person name="Gohl D.M."/>
        </authorList>
    </citation>
    <scope>NUCLEOTIDE SEQUENCE</scope>
    <source>
        <strain evidence="1">Duluth1</strain>
        <tissue evidence="1">Whole animal</tissue>
    </source>
</reference>
<name>A0A9D4KD33_DREPO</name>
<gene>
    <name evidence="1" type="ORF">DPMN_110579</name>
</gene>
<sequence>MSQPPFCAPVLDDAAGQSLTGRTASKSSNSSALSSSLSARSDINGFMGSAVSACTQRTWSVTRRYKVVLPFTTQMGHCLGIGFAFGV</sequence>
<evidence type="ECO:0000313" key="1">
    <source>
        <dbReference type="EMBL" id="KAH3837199.1"/>
    </source>
</evidence>
<dbReference type="AlphaFoldDB" id="A0A9D4KD33"/>